<feature type="chain" id="PRO_5045582993" evidence="1">
    <location>
        <begin position="25"/>
        <end position="249"/>
    </location>
</feature>
<evidence type="ECO:0000256" key="1">
    <source>
        <dbReference type="SAM" id="SignalP"/>
    </source>
</evidence>
<organism evidence="2 3">
    <name type="scientific">Paenimyroides aestuarii</name>
    <dbReference type="NCBI Taxonomy" id="2968490"/>
    <lineage>
        <taxon>Bacteria</taxon>
        <taxon>Pseudomonadati</taxon>
        <taxon>Bacteroidota</taxon>
        <taxon>Flavobacteriia</taxon>
        <taxon>Flavobacteriales</taxon>
        <taxon>Flavobacteriaceae</taxon>
        <taxon>Paenimyroides</taxon>
    </lineage>
</organism>
<dbReference type="InterPro" id="IPR008983">
    <property type="entry name" value="Tumour_necrosis_fac-like_dom"/>
</dbReference>
<protein>
    <submittedName>
        <fullName evidence="2">Uncharacterized protein</fullName>
    </submittedName>
</protein>
<feature type="signal peptide" evidence="1">
    <location>
        <begin position="1"/>
        <end position="24"/>
    </location>
</feature>
<evidence type="ECO:0000313" key="2">
    <source>
        <dbReference type="EMBL" id="UUV20487.1"/>
    </source>
</evidence>
<proteinExistence type="predicted"/>
<dbReference type="RefSeq" id="WP_257498388.1">
    <property type="nucleotide sequence ID" value="NZ_CP102382.1"/>
</dbReference>
<keyword evidence="1" id="KW-0732">Signal</keyword>
<reference evidence="2 3" key="1">
    <citation type="submission" date="2022-08" db="EMBL/GenBank/DDBJ databases">
        <title>Myroides zhujiangensis sp. nov., a novel bacterium isolated from sediment in the Pearl River Estuary.</title>
        <authorList>
            <person name="Cui L."/>
        </authorList>
    </citation>
    <scope>NUCLEOTIDE SEQUENCE [LARGE SCALE GENOMIC DNA]</scope>
    <source>
        <strain evidence="2 3">SCSIO 72103</strain>
    </source>
</reference>
<dbReference type="Proteomes" id="UP001317001">
    <property type="component" value="Chromosome"/>
</dbReference>
<dbReference type="SUPFAM" id="SSF49842">
    <property type="entry name" value="TNF-like"/>
    <property type="match status" value="1"/>
</dbReference>
<accession>A0ABY5NPW3</accession>
<sequence length="249" mass="27150">MKYYISITHVLLYSALFSSFSAFSQSGIVTKNAKANLHIEPSSITNPTGQDGILVPRVQNFPVTNPTRLGQLVYLSGNATLNDEFYYWDGSNWIPFTKVLNRDLDETIYAFDGQGYTGASPQRTINFSRFLKASTDGFSVNNNEVTVGKNGLYLISFTANTKKPLGVNEQANFTYTILVNGTAASAVQTSIAAEEVSSTSASFSFLKRLNAGDKITASVNKSNVGSTVTTLSNYEAFGINNLTLYFIQN</sequence>
<keyword evidence="3" id="KW-1185">Reference proteome</keyword>
<dbReference type="Gene3D" id="2.60.120.40">
    <property type="match status" value="1"/>
</dbReference>
<gene>
    <name evidence="2" type="ORF">NPX36_08920</name>
</gene>
<evidence type="ECO:0000313" key="3">
    <source>
        <dbReference type="Proteomes" id="UP001317001"/>
    </source>
</evidence>
<name>A0ABY5NPW3_9FLAO</name>
<dbReference type="EMBL" id="CP102382">
    <property type="protein sequence ID" value="UUV20487.1"/>
    <property type="molecule type" value="Genomic_DNA"/>
</dbReference>